<dbReference type="Gene3D" id="1.10.10.10">
    <property type="entry name" value="Winged helix-like DNA-binding domain superfamily/Winged helix DNA-binding domain"/>
    <property type="match status" value="1"/>
</dbReference>
<name>A0A0W7WF47_9RHOB</name>
<dbReference type="SUPFAM" id="SSF46785">
    <property type="entry name" value="Winged helix' DNA-binding domain"/>
    <property type="match status" value="1"/>
</dbReference>
<dbReference type="STRING" id="1685382.AVJ23_19150"/>
<evidence type="ECO:0000256" key="3">
    <source>
        <dbReference type="ARBA" id="ARBA00023163"/>
    </source>
</evidence>
<evidence type="ECO:0000313" key="6">
    <source>
        <dbReference type="Proteomes" id="UP000054396"/>
    </source>
</evidence>
<evidence type="ECO:0000256" key="1">
    <source>
        <dbReference type="ARBA" id="ARBA00023015"/>
    </source>
</evidence>
<organism evidence="5 6">
    <name type="scientific">Pseudoponticoccus marisrubri</name>
    <dbReference type="NCBI Taxonomy" id="1685382"/>
    <lineage>
        <taxon>Bacteria</taxon>
        <taxon>Pseudomonadati</taxon>
        <taxon>Pseudomonadota</taxon>
        <taxon>Alphaproteobacteria</taxon>
        <taxon>Rhodobacterales</taxon>
        <taxon>Roseobacteraceae</taxon>
        <taxon>Pseudoponticoccus</taxon>
    </lineage>
</organism>
<dbReference type="CDD" id="cd00092">
    <property type="entry name" value="HTH_CRP"/>
    <property type="match status" value="1"/>
</dbReference>
<dbReference type="SUPFAM" id="SSF51206">
    <property type="entry name" value="cAMP-binding domain-like"/>
    <property type="match status" value="1"/>
</dbReference>
<evidence type="ECO:0000313" key="5">
    <source>
        <dbReference type="EMBL" id="KUF09193.1"/>
    </source>
</evidence>
<keyword evidence="2" id="KW-0238">DNA-binding</keyword>
<dbReference type="GO" id="GO:0003677">
    <property type="term" value="F:DNA binding"/>
    <property type="evidence" value="ECO:0007669"/>
    <property type="project" value="UniProtKB-KW"/>
</dbReference>
<accession>A0A0W7WF47</accession>
<sequence length="195" mass="21357">MDTVTDLQPENGAIGVMHVDRGQVLPNGGPLDRFLMLRAGALKVEYLNPEGRPEVAAFLLPGEPVVTAFADEPVAITALQESWICDLDPERVHCAPDRSGEVLHALTHAIGAQAAQDQRRLILARSGEVAERLMWFLRDLSARQQSATVTLVMTRSDIAHYLETTAESVSRAFTDLVAQGAIVRERPRRIRLASA</sequence>
<dbReference type="Proteomes" id="UP000054396">
    <property type="component" value="Unassembled WGS sequence"/>
</dbReference>
<feature type="domain" description="HTH crp-type" evidence="4">
    <location>
        <begin position="127"/>
        <end position="195"/>
    </location>
</feature>
<dbReference type="Pfam" id="PF13545">
    <property type="entry name" value="HTH_Crp_2"/>
    <property type="match status" value="1"/>
</dbReference>
<dbReference type="Gene3D" id="2.60.120.10">
    <property type="entry name" value="Jelly Rolls"/>
    <property type="match status" value="1"/>
</dbReference>
<dbReference type="PROSITE" id="PS51063">
    <property type="entry name" value="HTH_CRP_2"/>
    <property type="match status" value="1"/>
</dbReference>
<keyword evidence="3" id="KW-0804">Transcription</keyword>
<dbReference type="GO" id="GO:0006355">
    <property type="term" value="P:regulation of DNA-templated transcription"/>
    <property type="evidence" value="ECO:0007669"/>
    <property type="project" value="InterPro"/>
</dbReference>
<keyword evidence="1" id="KW-0805">Transcription regulation</keyword>
<protein>
    <recommendedName>
        <fullName evidence="4">HTH crp-type domain-containing protein</fullName>
    </recommendedName>
</protein>
<proteinExistence type="predicted"/>
<evidence type="ECO:0000259" key="4">
    <source>
        <dbReference type="PROSITE" id="PS51063"/>
    </source>
</evidence>
<comment type="caution">
    <text evidence="5">The sequence shown here is derived from an EMBL/GenBank/DDBJ whole genome shotgun (WGS) entry which is preliminary data.</text>
</comment>
<dbReference type="InterPro" id="IPR036388">
    <property type="entry name" value="WH-like_DNA-bd_sf"/>
</dbReference>
<dbReference type="InterPro" id="IPR036390">
    <property type="entry name" value="WH_DNA-bd_sf"/>
</dbReference>
<dbReference type="EMBL" id="LPXO01000016">
    <property type="protein sequence ID" value="KUF09193.1"/>
    <property type="molecule type" value="Genomic_DNA"/>
</dbReference>
<dbReference type="InterPro" id="IPR018490">
    <property type="entry name" value="cNMP-bd_dom_sf"/>
</dbReference>
<reference evidence="5 6" key="1">
    <citation type="submission" date="2015-12" db="EMBL/GenBank/DDBJ databases">
        <authorList>
            <person name="Shamseldin A."/>
            <person name="Moawad H."/>
            <person name="Abd El-Rahim W.M."/>
            <person name="Sadowsky M.J."/>
        </authorList>
    </citation>
    <scope>NUCLEOTIDE SEQUENCE [LARGE SCALE GENOMIC DNA]</scope>
    <source>
        <strain evidence="5 6">SJ5A-1</strain>
    </source>
</reference>
<dbReference type="InterPro" id="IPR012318">
    <property type="entry name" value="HTH_CRP"/>
</dbReference>
<keyword evidence="6" id="KW-1185">Reference proteome</keyword>
<gene>
    <name evidence="5" type="ORF">AVJ23_19150</name>
</gene>
<dbReference type="AlphaFoldDB" id="A0A0W7WF47"/>
<evidence type="ECO:0000256" key="2">
    <source>
        <dbReference type="ARBA" id="ARBA00023125"/>
    </source>
</evidence>
<dbReference type="SMART" id="SM00419">
    <property type="entry name" value="HTH_CRP"/>
    <property type="match status" value="1"/>
</dbReference>
<dbReference type="InterPro" id="IPR014710">
    <property type="entry name" value="RmlC-like_jellyroll"/>
</dbReference>